<dbReference type="SMART" id="SM00504">
    <property type="entry name" value="Ubox"/>
    <property type="match status" value="1"/>
</dbReference>
<evidence type="ECO:0000256" key="4">
    <source>
        <dbReference type="ARBA" id="ARBA00022786"/>
    </source>
</evidence>
<name>A0ABD3LVY6_EUCGL</name>
<dbReference type="AlphaFoldDB" id="A0ABD3LVY6"/>
<feature type="compositionally biased region" description="Polar residues" evidence="6">
    <location>
        <begin position="415"/>
        <end position="450"/>
    </location>
</feature>
<dbReference type="Pfam" id="PF04564">
    <property type="entry name" value="U-box"/>
    <property type="match status" value="1"/>
</dbReference>
<feature type="compositionally biased region" description="Basic and acidic residues" evidence="6">
    <location>
        <begin position="467"/>
        <end position="480"/>
    </location>
</feature>
<evidence type="ECO:0000256" key="6">
    <source>
        <dbReference type="SAM" id="MobiDB-lite"/>
    </source>
</evidence>
<evidence type="ECO:0000259" key="7">
    <source>
        <dbReference type="PROSITE" id="PS51698"/>
    </source>
</evidence>
<organism evidence="8 9">
    <name type="scientific">Eucalyptus globulus</name>
    <name type="common">Tasmanian blue gum</name>
    <dbReference type="NCBI Taxonomy" id="34317"/>
    <lineage>
        <taxon>Eukaryota</taxon>
        <taxon>Viridiplantae</taxon>
        <taxon>Streptophyta</taxon>
        <taxon>Embryophyta</taxon>
        <taxon>Tracheophyta</taxon>
        <taxon>Spermatophyta</taxon>
        <taxon>Magnoliopsida</taxon>
        <taxon>eudicotyledons</taxon>
        <taxon>Gunneridae</taxon>
        <taxon>Pentapetalae</taxon>
        <taxon>rosids</taxon>
        <taxon>malvids</taxon>
        <taxon>Myrtales</taxon>
        <taxon>Myrtaceae</taxon>
        <taxon>Myrtoideae</taxon>
        <taxon>Eucalypteae</taxon>
        <taxon>Eucalyptus</taxon>
    </lineage>
</organism>
<keyword evidence="4 5" id="KW-0833">Ubl conjugation pathway</keyword>
<feature type="domain" description="U-box" evidence="7">
    <location>
        <begin position="6"/>
        <end position="82"/>
    </location>
</feature>
<dbReference type="InterPro" id="IPR045185">
    <property type="entry name" value="PUB22/23/24-like"/>
</dbReference>
<evidence type="ECO:0000256" key="5">
    <source>
        <dbReference type="RuleBase" id="RU369093"/>
    </source>
</evidence>
<comment type="catalytic activity">
    <reaction evidence="1 5">
        <text>S-ubiquitinyl-[E2 ubiquitin-conjugating enzyme]-L-cysteine + [acceptor protein]-L-lysine = [E2 ubiquitin-conjugating enzyme]-L-cysteine + N(6)-ubiquitinyl-[acceptor protein]-L-lysine.</text>
        <dbReference type="EC" id="2.3.2.27"/>
    </reaction>
</comment>
<evidence type="ECO:0000313" key="9">
    <source>
        <dbReference type="Proteomes" id="UP001634007"/>
    </source>
</evidence>
<evidence type="ECO:0000313" key="8">
    <source>
        <dbReference type="EMBL" id="KAL3755547.1"/>
    </source>
</evidence>
<feature type="compositionally biased region" description="Basic and acidic residues" evidence="6">
    <location>
        <begin position="537"/>
        <end position="583"/>
    </location>
</feature>
<dbReference type="SUPFAM" id="SSF48371">
    <property type="entry name" value="ARM repeat"/>
    <property type="match status" value="1"/>
</dbReference>
<comment type="pathway">
    <text evidence="2 5">Protein modification; protein ubiquitination.</text>
</comment>
<sequence>MDDVVDVPEYFKCPISLRLMRDPVTAVTGITYDRESIKHWLLDGKNSTCPVMKQPLTKDYDLTPNHTLRRLIQSWCNENASRGIDRLPNQRTPLDRSCVLKLIRDIRCHRSEIETLRRIDMLAVENERNRILMIEVGVPKAIISYVANCCDENRTIGLEEALHILVLLRVPSAPGKLLIGQNDRTFKTLTWVLGCEVDNCVAVRSHTLIVLKRMFKAASSSVLERLKSEFFQTIIRLLRNGITQQAVNASLHILLDSCRWVRNRAMMVEHGAVFELIELELGFPEKKTTELILGVLFHLCSCDVGRAQFMGHRCGIAVVSERILNVSQSADEWAVLILSMLSKFSGNSMFVREILMVRAVSKLGLLLQADCATYLKDKAREILKTHFDEWRKCPCIDDTLFTRVARRETRESVKHQGSTATTPMPPQYTHSTLRPTTETSSISEPLNIRSSRNREPPGPPLAGVPEAKLEKTIGKTDGKRTPPPPNSRNAQQHKPKQSRIPTTEHADQRRKKAPRSFTSFAARWARLMVHLRSSEPTPRRGGRESNQRGRGGGEGRPDSGRRRGGSESAMGDREEKKEKEKKGSAQYGSSICASMADYY</sequence>
<dbReference type="PANTHER" id="PTHR22849:SF24">
    <property type="entry name" value="E3 UBIQUITIN-PROTEIN LIGASE PUB24"/>
    <property type="match status" value="1"/>
</dbReference>
<dbReference type="InterPro" id="IPR013083">
    <property type="entry name" value="Znf_RING/FYVE/PHD"/>
</dbReference>
<dbReference type="Gene3D" id="3.30.40.10">
    <property type="entry name" value="Zinc/RING finger domain, C3HC4 (zinc finger)"/>
    <property type="match status" value="1"/>
</dbReference>
<dbReference type="Pfam" id="PF25598">
    <property type="entry name" value="ARM_PUB"/>
    <property type="match status" value="1"/>
</dbReference>
<dbReference type="PANTHER" id="PTHR22849">
    <property type="entry name" value="WDSAM1 PROTEIN"/>
    <property type="match status" value="1"/>
</dbReference>
<reference evidence="8 9" key="1">
    <citation type="submission" date="2024-11" db="EMBL/GenBank/DDBJ databases">
        <title>Chromosome-level genome assembly of Eucalyptus globulus Labill. provides insights into its genome evolution.</title>
        <authorList>
            <person name="Li X."/>
        </authorList>
    </citation>
    <scope>NUCLEOTIDE SEQUENCE [LARGE SCALE GENOMIC DNA]</scope>
    <source>
        <strain evidence="8">CL2024</strain>
        <tissue evidence="8">Fresh tender leaves</tissue>
    </source>
</reference>
<protein>
    <recommendedName>
        <fullName evidence="5 7">U-box domain-containing protein</fullName>
        <ecNumber evidence="5">2.3.2.27</ecNumber>
    </recommendedName>
    <alternativeName>
        <fullName evidence="5">RING-type E3 ubiquitin transferase PUB</fullName>
    </alternativeName>
</protein>
<dbReference type="CDD" id="cd16664">
    <property type="entry name" value="RING-Ubox_PUB"/>
    <property type="match status" value="1"/>
</dbReference>
<dbReference type="PROSITE" id="PS51698">
    <property type="entry name" value="U_BOX"/>
    <property type="match status" value="1"/>
</dbReference>
<dbReference type="InterPro" id="IPR058678">
    <property type="entry name" value="ARM_PUB"/>
</dbReference>
<dbReference type="EMBL" id="JBJKBG010000001">
    <property type="protein sequence ID" value="KAL3755547.1"/>
    <property type="molecule type" value="Genomic_DNA"/>
</dbReference>
<dbReference type="GO" id="GO:0061630">
    <property type="term" value="F:ubiquitin protein ligase activity"/>
    <property type="evidence" value="ECO:0007669"/>
    <property type="project" value="UniProtKB-UniRule"/>
</dbReference>
<dbReference type="InterPro" id="IPR045210">
    <property type="entry name" value="RING-Ubox_PUB"/>
</dbReference>
<feature type="region of interest" description="Disordered" evidence="6">
    <location>
        <begin position="409"/>
        <end position="516"/>
    </location>
</feature>
<proteinExistence type="predicted"/>
<dbReference type="Proteomes" id="UP001634007">
    <property type="component" value="Unassembled WGS sequence"/>
</dbReference>
<keyword evidence="3 5" id="KW-0808">Transferase</keyword>
<evidence type="ECO:0000256" key="2">
    <source>
        <dbReference type="ARBA" id="ARBA00004906"/>
    </source>
</evidence>
<dbReference type="Gene3D" id="1.25.10.10">
    <property type="entry name" value="Leucine-rich Repeat Variant"/>
    <property type="match status" value="1"/>
</dbReference>
<comment type="caution">
    <text evidence="8">The sequence shown here is derived from an EMBL/GenBank/DDBJ whole genome shotgun (WGS) entry which is preliminary data.</text>
</comment>
<dbReference type="InterPro" id="IPR016024">
    <property type="entry name" value="ARM-type_fold"/>
</dbReference>
<comment type="function">
    <text evidence="5">Functions as an E3 ubiquitin ligase.</text>
</comment>
<dbReference type="SUPFAM" id="SSF57850">
    <property type="entry name" value="RING/U-box"/>
    <property type="match status" value="1"/>
</dbReference>
<gene>
    <name evidence="8" type="ORF">ACJRO7_002580</name>
</gene>
<dbReference type="GO" id="GO:0016567">
    <property type="term" value="P:protein ubiquitination"/>
    <property type="evidence" value="ECO:0007669"/>
    <property type="project" value="UniProtKB-UniRule"/>
</dbReference>
<dbReference type="EC" id="2.3.2.27" evidence="5"/>
<keyword evidence="9" id="KW-1185">Reference proteome</keyword>
<dbReference type="InterPro" id="IPR003613">
    <property type="entry name" value="Ubox_domain"/>
</dbReference>
<feature type="region of interest" description="Disordered" evidence="6">
    <location>
        <begin position="530"/>
        <end position="599"/>
    </location>
</feature>
<accession>A0ABD3LVY6</accession>
<evidence type="ECO:0000256" key="3">
    <source>
        <dbReference type="ARBA" id="ARBA00022679"/>
    </source>
</evidence>
<dbReference type="InterPro" id="IPR011989">
    <property type="entry name" value="ARM-like"/>
</dbReference>
<evidence type="ECO:0000256" key="1">
    <source>
        <dbReference type="ARBA" id="ARBA00000900"/>
    </source>
</evidence>